<keyword evidence="3" id="KW-1185">Reference proteome</keyword>
<dbReference type="InterPro" id="IPR005215">
    <property type="entry name" value="Trig_fac"/>
</dbReference>
<protein>
    <submittedName>
        <fullName evidence="2">Trigger factor</fullName>
    </submittedName>
</protein>
<dbReference type="InterPro" id="IPR037041">
    <property type="entry name" value="Trigger_fac_C_sf"/>
</dbReference>
<dbReference type="PANTHER" id="PTHR30560">
    <property type="entry name" value="TRIGGER FACTOR CHAPERONE AND PEPTIDYL-PROLYL CIS/TRANS ISOMERASE"/>
    <property type="match status" value="1"/>
</dbReference>
<proteinExistence type="predicted"/>
<feature type="domain" description="Trigger factor ribosome-binding bacterial" evidence="1">
    <location>
        <begin position="1"/>
        <end position="149"/>
    </location>
</feature>
<name>A0A2P8DX21_9BACT</name>
<dbReference type="NCBIfam" id="TIGR00115">
    <property type="entry name" value="tig"/>
    <property type="match status" value="1"/>
</dbReference>
<dbReference type="Proteomes" id="UP000240708">
    <property type="component" value="Unassembled WGS sequence"/>
</dbReference>
<dbReference type="GO" id="GO:0015031">
    <property type="term" value="P:protein transport"/>
    <property type="evidence" value="ECO:0007669"/>
    <property type="project" value="InterPro"/>
</dbReference>
<dbReference type="AlphaFoldDB" id="A0A2P8DX21"/>
<reference evidence="2 3" key="1">
    <citation type="submission" date="2018-03" db="EMBL/GenBank/DDBJ databases">
        <title>Genomic Encyclopedia of Archaeal and Bacterial Type Strains, Phase II (KMG-II): from individual species to whole genera.</title>
        <authorList>
            <person name="Goeker M."/>
        </authorList>
    </citation>
    <scope>NUCLEOTIDE SEQUENCE [LARGE SCALE GENOMIC DNA]</scope>
    <source>
        <strain evidence="2 3">DSM 28057</strain>
    </source>
</reference>
<dbReference type="SUPFAM" id="SSF102735">
    <property type="entry name" value="Trigger factor ribosome-binding domain"/>
    <property type="match status" value="1"/>
</dbReference>
<dbReference type="EMBL" id="PYGF01000012">
    <property type="protein sequence ID" value="PSL01754.1"/>
    <property type="molecule type" value="Genomic_DNA"/>
</dbReference>
<dbReference type="InterPro" id="IPR036611">
    <property type="entry name" value="Trigger_fac_ribosome-bd_sf"/>
</dbReference>
<dbReference type="GO" id="GO:0044183">
    <property type="term" value="F:protein folding chaperone"/>
    <property type="evidence" value="ECO:0007669"/>
    <property type="project" value="TreeGrafter"/>
</dbReference>
<dbReference type="GO" id="GO:0051083">
    <property type="term" value="P:'de novo' cotranslational protein folding"/>
    <property type="evidence" value="ECO:0007669"/>
    <property type="project" value="TreeGrafter"/>
</dbReference>
<dbReference type="InterPro" id="IPR008881">
    <property type="entry name" value="Trigger_fac_ribosome-bd_bac"/>
</dbReference>
<dbReference type="Gene3D" id="1.10.3120.10">
    <property type="entry name" value="Trigger factor, C-terminal domain"/>
    <property type="match status" value="1"/>
</dbReference>
<dbReference type="SUPFAM" id="SSF109998">
    <property type="entry name" value="Triger factor/SurA peptide-binding domain-like"/>
    <property type="match status" value="1"/>
</dbReference>
<evidence type="ECO:0000313" key="3">
    <source>
        <dbReference type="Proteomes" id="UP000240708"/>
    </source>
</evidence>
<evidence type="ECO:0000313" key="2">
    <source>
        <dbReference type="EMBL" id="PSL01754.1"/>
    </source>
</evidence>
<dbReference type="GO" id="GO:0003755">
    <property type="term" value="F:peptidyl-prolyl cis-trans isomerase activity"/>
    <property type="evidence" value="ECO:0007669"/>
    <property type="project" value="TreeGrafter"/>
</dbReference>
<dbReference type="PANTHER" id="PTHR30560:SF3">
    <property type="entry name" value="TRIGGER FACTOR-LIKE PROTEIN TIG, CHLOROPLASTIC"/>
    <property type="match status" value="1"/>
</dbReference>
<dbReference type="InterPro" id="IPR027304">
    <property type="entry name" value="Trigger_fact/SurA_dom_sf"/>
</dbReference>
<dbReference type="Pfam" id="PF05697">
    <property type="entry name" value="Trigger_N"/>
    <property type="match status" value="1"/>
</dbReference>
<gene>
    <name evidence="2" type="ORF">CLV48_11297</name>
</gene>
<sequence length="442" mass="50526">MEITLDKHSANQASVKIKLIEADYQPKVDSKLKDYAKKANIRGFRPGKAPVSMVKRMYGTTLLVDEINNILSTSLNDYLKNQTFRILGDPLPVIEDAEKIDWNTQKEFEFQYKIGFVENVEVKLDNNIDATLYSIDMDEKEVENTINNLRSQYGKMINPEISEENDFLYGDLKSADGSFEKTFSLPLSKVDSKSLKKFIGLKIGDTIEFEIKKAIKEDAATVIGVTEEELDKLSGKVTFTVQNINRTELANLNQEFFDKLFGEGQVDSEESLKNKVREIMAENYNKELKVFSDEKIKDQLVAKTNLVLPEEFLKEWLLKANDGKVTAEQVEKEYPIYAKQLSWTIISNEIAKNNEIQAEHEDVIEKTKEMIREQFASSGLSTQLEASMDMFVDNYLKGNEGQNYMQMLTSVQNDKVLAFVKEKAKVKVEKISVDKFQDLLAN</sequence>
<comment type="caution">
    <text evidence="2">The sequence shown here is derived from an EMBL/GenBank/DDBJ whole genome shotgun (WGS) entry which is preliminary data.</text>
</comment>
<dbReference type="RefSeq" id="WP_106568584.1">
    <property type="nucleotide sequence ID" value="NZ_PYGF01000012.1"/>
</dbReference>
<evidence type="ECO:0000259" key="1">
    <source>
        <dbReference type="Pfam" id="PF05697"/>
    </source>
</evidence>
<organism evidence="2 3">
    <name type="scientific">Cecembia rubra</name>
    <dbReference type="NCBI Taxonomy" id="1485585"/>
    <lineage>
        <taxon>Bacteria</taxon>
        <taxon>Pseudomonadati</taxon>
        <taxon>Bacteroidota</taxon>
        <taxon>Cytophagia</taxon>
        <taxon>Cytophagales</taxon>
        <taxon>Cyclobacteriaceae</taxon>
        <taxon>Cecembia</taxon>
    </lineage>
</organism>
<dbReference type="GO" id="GO:0043335">
    <property type="term" value="P:protein unfolding"/>
    <property type="evidence" value="ECO:0007669"/>
    <property type="project" value="TreeGrafter"/>
</dbReference>
<dbReference type="OrthoDB" id="9767721at2"/>
<dbReference type="Gene3D" id="3.30.70.1050">
    <property type="entry name" value="Trigger factor ribosome-binding domain"/>
    <property type="match status" value="1"/>
</dbReference>
<accession>A0A2P8DX21</accession>
<dbReference type="GO" id="GO:0043022">
    <property type="term" value="F:ribosome binding"/>
    <property type="evidence" value="ECO:0007669"/>
    <property type="project" value="TreeGrafter"/>
</dbReference>